<evidence type="ECO:0000256" key="5">
    <source>
        <dbReference type="ARBA" id="ARBA00023136"/>
    </source>
</evidence>
<feature type="transmembrane region" description="Helical" evidence="6">
    <location>
        <begin position="12"/>
        <end position="32"/>
    </location>
</feature>
<keyword evidence="2 6" id="KW-1003">Cell membrane</keyword>
<comment type="caution">
    <text evidence="6">Lacks conserved residue(s) required for the propagation of feature annotation.</text>
</comment>
<evidence type="ECO:0000256" key="4">
    <source>
        <dbReference type="ARBA" id="ARBA00022989"/>
    </source>
</evidence>
<proteinExistence type="inferred from homology"/>
<dbReference type="AlphaFoldDB" id="A0A1M6LX08"/>
<reference evidence="7 8" key="1">
    <citation type="submission" date="2020-04" db="EMBL/GenBank/DDBJ databases">
        <authorList>
            <person name="Hitch T.C.A."/>
            <person name="Wylensek D."/>
            <person name="Clavel T."/>
        </authorList>
    </citation>
    <scope>NUCLEOTIDE SEQUENCE [LARGE SCALE GENOMIC DNA]</scope>
    <source>
        <strain evidence="7 8">WCA-386-APC-2A</strain>
    </source>
</reference>
<evidence type="ECO:0000256" key="2">
    <source>
        <dbReference type="ARBA" id="ARBA00022475"/>
    </source>
</evidence>
<protein>
    <recommendedName>
        <fullName evidence="6">TVP38/TMEM64 family membrane protein</fullName>
    </recommendedName>
</protein>
<keyword evidence="5 6" id="KW-0472">Membrane</keyword>
<dbReference type="RefSeq" id="WP_036204423.1">
    <property type="nucleotide sequence ID" value="NZ_CALDUZ010000049.1"/>
</dbReference>
<comment type="caution">
    <text evidence="7">The sequence shown here is derived from an EMBL/GenBank/DDBJ whole genome shotgun (WGS) entry which is preliminary data.</text>
</comment>
<dbReference type="InterPro" id="IPR015414">
    <property type="entry name" value="TMEM64"/>
</dbReference>
<evidence type="ECO:0000256" key="1">
    <source>
        <dbReference type="ARBA" id="ARBA00004651"/>
    </source>
</evidence>
<organism evidence="7 8">
    <name type="scientific">Megasphaera elsdenii</name>
    <dbReference type="NCBI Taxonomy" id="907"/>
    <lineage>
        <taxon>Bacteria</taxon>
        <taxon>Bacillati</taxon>
        <taxon>Bacillota</taxon>
        <taxon>Negativicutes</taxon>
        <taxon>Veillonellales</taxon>
        <taxon>Veillonellaceae</taxon>
        <taxon>Megasphaera</taxon>
    </lineage>
</organism>
<evidence type="ECO:0000313" key="8">
    <source>
        <dbReference type="Proteomes" id="UP000536773"/>
    </source>
</evidence>
<evidence type="ECO:0000256" key="6">
    <source>
        <dbReference type="RuleBase" id="RU366058"/>
    </source>
</evidence>
<keyword evidence="4 6" id="KW-1133">Transmembrane helix</keyword>
<comment type="subcellular location">
    <subcellularLocation>
        <location evidence="1 6">Cell membrane</location>
        <topology evidence="1 6">Multi-pass membrane protein</topology>
    </subcellularLocation>
</comment>
<name>A0A1M6LX08_MEGEL</name>
<feature type="transmembrane region" description="Helical" evidence="6">
    <location>
        <begin position="84"/>
        <end position="103"/>
    </location>
</feature>
<dbReference type="Proteomes" id="UP000536773">
    <property type="component" value="Unassembled WGS sequence"/>
</dbReference>
<keyword evidence="3 6" id="KW-0812">Transmembrane</keyword>
<evidence type="ECO:0000313" key="7">
    <source>
        <dbReference type="EMBL" id="NMK37976.1"/>
    </source>
</evidence>
<evidence type="ECO:0000256" key="3">
    <source>
        <dbReference type="ARBA" id="ARBA00022692"/>
    </source>
</evidence>
<sequence>MAIRNGPLWDKVLKIAVCLGLFLAFWGVQWVIPDFYQELFRLSLAGDVDGLIDYISSFGIYAALISIFMITVTDMTGLPSIPFLTVNGAIFGLVPGLIISWVGEVLGTELSFVILRTVLRRQAIHVISRHHLRNQLDRYSRFRTLAAARSIPYIPNVPFTAIAAVSHLSQKDHFLATAAGKVPRVVIEVLLGHDLIHISQHSGRLAFWVVLTVLLCYCWHRHQQA</sequence>
<feature type="transmembrane region" description="Helical" evidence="6">
    <location>
        <begin position="52"/>
        <end position="72"/>
    </location>
</feature>
<dbReference type="EMBL" id="JABBJH010000001">
    <property type="protein sequence ID" value="NMK37976.1"/>
    <property type="molecule type" value="Genomic_DNA"/>
</dbReference>
<dbReference type="PANTHER" id="PTHR12677:SF59">
    <property type="entry name" value="GOLGI APPARATUS MEMBRANE PROTEIN TVP38-RELATED"/>
    <property type="match status" value="1"/>
</dbReference>
<accession>A0A1M6LX08</accession>
<dbReference type="Pfam" id="PF09335">
    <property type="entry name" value="VTT_dom"/>
    <property type="match status" value="1"/>
</dbReference>
<comment type="similarity">
    <text evidence="6">Belongs to the TVP38/TMEM64 family.</text>
</comment>
<dbReference type="InterPro" id="IPR032816">
    <property type="entry name" value="VTT_dom"/>
</dbReference>
<gene>
    <name evidence="7" type="ORF">HG933_00895</name>
</gene>
<dbReference type="PANTHER" id="PTHR12677">
    <property type="entry name" value="GOLGI APPARATUS MEMBRANE PROTEIN TVP38-RELATED"/>
    <property type="match status" value="1"/>
</dbReference>
<dbReference type="GO" id="GO:0005886">
    <property type="term" value="C:plasma membrane"/>
    <property type="evidence" value="ECO:0007669"/>
    <property type="project" value="UniProtKB-SubCell"/>
</dbReference>